<protein>
    <submittedName>
        <fullName evidence="2">Uncharacterized protein</fullName>
    </submittedName>
</protein>
<dbReference type="InterPro" id="IPR029058">
    <property type="entry name" value="AB_hydrolase_fold"/>
</dbReference>
<dbReference type="Proteomes" id="UP000619260">
    <property type="component" value="Unassembled WGS sequence"/>
</dbReference>
<name>A0A8J4DSF4_9ACTN</name>
<evidence type="ECO:0000313" key="3">
    <source>
        <dbReference type="Proteomes" id="UP000619260"/>
    </source>
</evidence>
<evidence type="ECO:0000313" key="2">
    <source>
        <dbReference type="EMBL" id="GIJ47818.1"/>
    </source>
</evidence>
<comment type="caution">
    <text evidence="2">The sequence shown here is derived from an EMBL/GenBank/DDBJ whole genome shotgun (WGS) entry which is preliminary data.</text>
</comment>
<sequence length="77" mass="8574">MTIVQGWNSRTQPREFFTDAAERIPHAARVQVRYVDGGHFWPLESPGQTGTILREGPRCRAGTVSSRHRCPLSPVGS</sequence>
<proteinExistence type="predicted"/>
<organism evidence="2 3">
    <name type="scientific">Virgisporangium aliadipatigenens</name>
    <dbReference type="NCBI Taxonomy" id="741659"/>
    <lineage>
        <taxon>Bacteria</taxon>
        <taxon>Bacillati</taxon>
        <taxon>Actinomycetota</taxon>
        <taxon>Actinomycetes</taxon>
        <taxon>Micromonosporales</taxon>
        <taxon>Micromonosporaceae</taxon>
        <taxon>Virgisporangium</taxon>
    </lineage>
</organism>
<accession>A0A8J4DSF4</accession>
<dbReference type="SUPFAM" id="SSF53474">
    <property type="entry name" value="alpha/beta-Hydrolases"/>
    <property type="match status" value="1"/>
</dbReference>
<gene>
    <name evidence="2" type="ORF">Val02_47040</name>
</gene>
<feature type="region of interest" description="Disordered" evidence="1">
    <location>
        <begin position="45"/>
        <end position="77"/>
    </location>
</feature>
<dbReference type="Gene3D" id="3.40.50.1820">
    <property type="entry name" value="alpha/beta hydrolase"/>
    <property type="match status" value="1"/>
</dbReference>
<reference evidence="2" key="1">
    <citation type="submission" date="2021-01" db="EMBL/GenBank/DDBJ databases">
        <title>Whole genome shotgun sequence of Virgisporangium aliadipatigenens NBRC 105644.</title>
        <authorList>
            <person name="Komaki H."/>
            <person name="Tamura T."/>
        </authorList>
    </citation>
    <scope>NUCLEOTIDE SEQUENCE</scope>
    <source>
        <strain evidence="2">NBRC 105644</strain>
    </source>
</reference>
<dbReference type="RefSeq" id="WP_203901335.1">
    <property type="nucleotide sequence ID" value="NZ_BOPF01000018.1"/>
</dbReference>
<keyword evidence="3" id="KW-1185">Reference proteome</keyword>
<evidence type="ECO:0000256" key="1">
    <source>
        <dbReference type="SAM" id="MobiDB-lite"/>
    </source>
</evidence>
<dbReference type="AlphaFoldDB" id="A0A8J4DSF4"/>
<dbReference type="EMBL" id="BOPF01000018">
    <property type="protein sequence ID" value="GIJ47818.1"/>
    <property type="molecule type" value="Genomic_DNA"/>
</dbReference>